<dbReference type="EMBL" id="CAXIEN010000331">
    <property type="protein sequence ID" value="CAL1293620.1"/>
    <property type="molecule type" value="Genomic_DNA"/>
</dbReference>
<organism evidence="1 2">
    <name type="scientific">Larinioides sclopetarius</name>
    <dbReference type="NCBI Taxonomy" id="280406"/>
    <lineage>
        <taxon>Eukaryota</taxon>
        <taxon>Metazoa</taxon>
        <taxon>Ecdysozoa</taxon>
        <taxon>Arthropoda</taxon>
        <taxon>Chelicerata</taxon>
        <taxon>Arachnida</taxon>
        <taxon>Araneae</taxon>
        <taxon>Araneomorphae</taxon>
        <taxon>Entelegynae</taxon>
        <taxon>Araneoidea</taxon>
        <taxon>Araneidae</taxon>
        <taxon>Larinioides</taxon>
    </lineage>
</organism>
<protein>
    <submittedName>
        <fullName evidence="1">Uncharacterized protein</fullName>
    </submittedName>
</protein>
<evidence type="ECO:0000313" key="1">
    <source>
        <dbReference type="EMBL" id="CAL1293620.1"/>
    </source>
</evidence>
<dbReference type="AlphaFoldDB" id="A0AAV2BBK2"/>
<sequence>MFESFTVFFANPNQNYELKLSTHIRKNNPRNSTAFCKLKPDEQISPLCDGYSSCFSLHISYLHIFARSPGGKRCVEERESHKRILSIP</sequence>
<dbReference type="Proteomes" id="UP001497382">
    <property type="component" value="Unassembled WGS sequence"/>
</dbReference>
<evidence type="ECO:0000313" key="2">
    <source>
        <dbReference type="Proteomes" id="UP001497382"/>
    </source>
</evidence>
<comment type="caution">
    <text evidence="1">The sequence shown here is derived from an EMBL/GenBank/DDBJ whole genome shotgun (WGS) entry which is preliminary data.</text>
</comment>
<gene>
    <name evidence="1" type="ORF">LARSCL_LOCUS18301</name>
</gene>
<reference evidence="1 2" key="1">
    <citation type="submission" date="2024-04" db="EMBL/GenBank/DDBJ databases">
        <authorList>
            <person name="Rising A."/>
            <person name="Reimegard J."/>
            <person name="Sonavane S."/>
            <person name="Akerstrom W."/>
            <person name="Nylinder S."/>
            <person name="Hedman E."/>
            <person name="Kallberg Y."/>
        </authorList>
    </citation>
    <scope>NUCLEOTIDE SEQUENCE [LARGE SCALE GENOMIC DNA]</scope>
</reference>
<name>A0AAV2BBK2_9ARAC</name>
<proteinExistence type="predicted"/>
<accession>A0AAV2BBK2</accession>
<keyword evidence="2" id="KW-1185">Reference proteome</keyword>